<dbReference type="Proteomes" id="UP000243255">
    <property type="component" value="Unassembled WGS sequence"/>
</dbReference>
<dbReference type="OrthoDB" id="9793390at2"/>
<evidence type="ECO:0000313" key="10">
    <source>
        <dbReference type="Proteomes" id="UP000243255"/>
    </source>
</evidence>
<feature type="transmembrane region" description="Helical" evidence="8">
    <location>
        <begin position="243"/>
        <end position="260"/>
    </location>
</feature>
<accession>A0A1M5MYV7</accession>
<evidence type="ECO:0000256" key="3">
    <source>
        <dbReference type="ARBA" id="ARBA00022448"/>
    </source>
</evidence>
<evidence type="ECO:0000256" key="4">
    <source>
        <dbReference type="ARBA" id="ARBA00022475"/>
    </source>
</evidence>
<feature type="transmembrane region" description="Helical" evidence="8">
    <location>
        <begin position="335"/>
        <end position="366"/>
    </location>
</feature>
<dbReference type="InterPro" id="IPR002549">
    <property type="entry name" value="AI-2E-like"/>
</dbReference>
<protein>
    <submittedName>
        <fullName evidence="9">Predicted PurR-regulated permease PerM</fullName>
    </submittedName>
</protein>
<feature type="transmembrane region" description="Helical" evidence="8">
    <location>
        <begin position="180"/>
        <end position="199"/>
    </location>
</feature>
<evidence type="ECO:0000256" key="1">
    <source>
        <dbReference type="ARBA" id="ARBA00004651"/>
    </source>
</evidence>
<organism evidence="9 10">
    <name type="scientific">Asaccharospora irregularis DSM 2635</name>
    <dbReference type="NCBI Taxonomy" id="1121321"/>
    <lineage>
        <taxon>Bacteria</taxon>
        <taxon>Bacillati</taxon>
        <taxon>Bacillota</taxon>
        <taxon>Clostridia</taxon>
        <taxon>Peptostreptococcales</taxon>
        <taxon>Peptostreptococcaceae</taxon>
        <taxon>Asaccharospora</taxon>
    </lineage>
</organism>
<evidence type="ECO:0000256" key="6">
    <source>
        <dbReference type="ARBA" id="ARBA00022989"/>
    </source>
</evidence>
<dbReference type="EMBL" id="FQWX01000008">
    <property type="protein sequence ID" value="SHG82478.1"/>
    <property type="molecule type" value="Genomic_DNA"/>
</dbReference>
<proteinExistence type="inferred from homology"/>
<evidence type="ECO:0000256" key="2">
    <source>
        <dbReference type="ARBA" id="ARBA00009773"/>
    </source>
</evidence>
<evidence type="ECO:0000313" key="9">
    <source>
        <dbReference type="EMBL" id="SHG82478.1"/>
    </source>
</evidence>
<feature type="transmembrane region" description="Helical" evidence="8">
    <location>
        <begin position="266"/>
        <end position="285"/>
    </location>
</feature>
<feature type="transmembrane region" description="Helical" evidence="8">
    <location>
        <begin position="42"/>
        <end position="67"/>
    </location>
</feature>
<comment type="similarity">
    <text evidence="2">Belongs to the autoinducer-2 exporter (AI-2E) (TC 2.A.86) family.</text>
</comment>
<dbReference type="GO" id="GO:0005886">
    <property type="term" value="C:plasma membrane"/>
    <property type="evidence" value="ECO:0007669"/>
    <property type="project" value="UniProtKB-SubCell"/>
</dbReference>
<evidence type="ECO:0000256" key="8">
    <source>
        <dbReference type="SAM" id="Phobius"/>
    </source>
</evidence>
<sequence>MKINFNTKYTTIAVYSFIVICLCSAFYIIASRIDVFARTIDGAMVILQPFIIGFSMAYILNFILKFYEERLFKLNGFENIKKKPRRYLGLLLTYLTAFLLLYLFMHFVLPQLIESVVGLANDIPEYVNRATETLDKYLLRLNIKEEYFNLAVDKWNDFVNYIINTFTQLIPLLGNLLKTIVSSIWNIILGIIVSGYLLTDKEKFFALGRKVTHALFQKEHASKILELSDRSNKTFGKFLGGKILDSLIIGVLTFFVLTLVRMPYTILISVIIAITNIIPFFGPCFGAIPSAIIVLFVSPIKALWLLLIILIIQQIDGNFIGPKILGDSIGISPFWILFSLLVFGKFLGIVGMIIGVPIFAIIYSIIKDIIEYKLEKKGLPTETSEYM</sequence>
<feature type="transmembrane region" description="Helical" evidence="8">
    <location>
        <begin position="87"/>
        <end position="109"/>
    </location>
</feature>
<keyword evidence="6 8" id="KW-1133">Transmembrane helix</keyword>
<dbReference type="RefSeq" id="WP_073125041.1">
    <property type="nucleotide sequence ID" value="NZ_BAABCH010000002.1"/>
</dbReference>
<dbReference type="STRING" id="1121321.SAMN04488530_10873"/>
<keyword evidence="5 8" id="KW-0812">Transmembrane</keyword>
<dbReference type="Pfam" id="PF01594">
    <property type="entry name" value="AI-2E_transport"/>
    <property type="match status" value="1"/>
</dbReference>
<comment type="subcellular location">
    <subcellularLocation>
        <location evidence="1">Cell membrane</location>
        <topology evidence="1">Multi-pass membrane protein</topology>
    </subcellularLocation>
</comment>
<evidence type="ECO:0000256" key="7">
    <source>
        <dbReference type="ARBA" id="ARBA00023136"/>
    </source>
</evidence>
<keyword evidence="3" id="KW-0813">Transport</keyword>
<keyword evidence="4" id="KW-1003">Cell membrane</keyword>
<dbReference type="GO" id="GO:0055085">
    <property type="term" value="P:transmembrane transport"/>
    <property type="evidence" value="ECO:0007669"/>
    <property type="project" value="TreeGrafter"/>
</dbReference>
<keyword evidence="10" id="KW-1185">Reference proteome</keyword>
<name>A0A1M5MYV7_9FIRM</name>
<gene>
    <name evidence="9" type="ORF">SAMN04488530_10873</name>
</gene>
<feature type="transmembrane region" description="Helical" evidence="8">
    <location>
        <begin position="12"/>
        <end position="30"/>
    </location>
</feature>
<reference evidence="10" key="1">
    <citation type="submission" date="2016-11" db="EMBL/GenBank/DDBJ databases">
        <authorList>
            <person name="Varghese N."/>
            <person name="Submissions S."/>
        </authorList>
    </citation>
    <scope>NUCLEOTIDE SEQUENCE [LARGE SCALE GENOMIC DNA]</scope>
    <source>
        <strain evidence="10">DSM 2635</strain>
    </source>
</reference>
<dbReference type="PANTHER" id="PTHR21716:SF53">
    <property type="entry name" value="PERMEASE PERM-RELATED"/>
    <property type="match status" value="1"/>
</dbReference>
<keyword evidence="7 8" id="KW-0472">Membrane</keyword>
<dbReference type="PANTHER" id="PTHR21716">
    <property type="entry name" value="TRANSMEMBRANE PROTEIN"/>
    <property type="match status" value="1"/>
</dbReference>
<evidence type="ECO:0000256" key="5">
    <source>
        <dbReference type="ARBA" id="ARBA00022692"/>
    </source>
</evidence>
<feature type="transmembrane region" description="Helical" evidence="8">
    <location>
        <begin position="292"/>
        <end position="315"/>
    </location>
</feature>
<dbReference type="AlphaFoldDB" id="A0A1M5MYV7"/>